<feature type="domain" description="Cytidyltransferase-like" evidence="12">
    <location>
        <begin position="13"/>
        <end position="190"/>
    </location>
</feature>
<evidence type="ECO:0000256" key="1">
    <source>
        <dbReference type="ARBA" id="ARBA00002324"/>
    </source>
</evidence>
<evidence type="ECO:0000256" key="10">
    <source>
        <dbReference type="ARBA" id="ARBA00048721"/>
    </source>
</evidence>
<dbReference type="NCBIfam" id="TIGR00482">
    <property type="entry name" value="nicotinate (nicotinamide) nucleotide adenylyltransferase"/>
    <property type="match status" value="1"/>
</dbReference>
<dbReference type="InterPro" id="IPR014729">
    <property type="entry name" value="Rossmann-like_a/b/a_fold"/>
</dbReference>
<dbReference type="Pfam" id="PF01467">
    <property type="entry name" value="CTP_transf_like"/>
    <property type="match status" value="1"/>
</dbReference>
<comment type="function">
    <text evidence="1 11">Catalyzes the reversible adenylation of nicotinate mononucleotide (NaMN) to nicotinic acid adenine dinucleotide (NaAD).</text>
</comment>
<dbReference type="HAMAP" id="MF_00244">
    <property type="entry name" value="NaMN_adenylyltr"/>
    <property type="match status" value="1"/>
</dbReference>
<comment type="pathway">
    <text evidence="2 11">Cofactor biosynthesis; NAD(+) biosynthesis; deamido-NAD(+) from nicotinate D-ribonucleotide: step 1/1.</text>
</comment>
<dbReference type="UniPathway" id="UPA00253">
    <property type="reaction ID" value="UER00332"/>
</dbReference>
<dbReference type="NCBIfam" id="TIGR00125">
    <property type="entry name" value="cyt_tran_rel"/>
    <property type="match status" value="1"/>
</dbReference>
<dbReference type="InterPro" id="IPR005248">
    <property type="entry name" value="NadD/NMNAT"/>
</dbReference>
<evidence type="ECO:0000256" key="3">
    <source>
        <dbReference type="ARBA" id="ARBA00009014"/>
    </source>
</evidence>
<dbReference type="Proteomes" id="UP000005744">
    <property type="component" value="Unassembled WGS sequence"/>
</dbReference>
<evidence type="ECO:0000256" key="2">
    <source>
        <dbReference type="ARBA" id="ARBA00005019"/>
    </source>
</evidence>
<keyword evidence="6 11" id="KW-0548">Nucleotidyltransferase</keyword>
<protein>
    <recommendedName>
        <fullName evidence="11">Probable nicotinate-nucleotide adenylyltransferase</fullName>
        <ecNumber evidence="11">2.7.7.18</ecNumber>
    </recommendedName>
    <alternativeName>
        <fullName evidence="11">Deamido-NAD(+) diphosphorylase</fullName>
    </alternativeName>
    <alternativeName>
        <fullName evidence="11">Deamido-NAD(+) pyrophosphorylase</fullName>
    </alternativeName>
    <alternativeName>
        <fullName evidence="11">Nicotinate mononucleotide adenylyltransferase</fullName>
        <shortName evidence="11">NaMN adenylyltransferase</shortName>
    </alternativeName>
</protein>
<dbReference type="eggNOG" id="COG1057">
    <property type="taxonomic scope" value="Bacteria"/>
</dbReference>
<dbReference type="STRING" id="395493.BegalDRAFT_1129"/>
<accession>I3CEI8</accession>
<dbReference type="RefSeq" id="WP_002684543.1">
    <property type="nucleotide sequence ID" value="NZ_JH600070.1"/>
</dbReference>
<dbReference type="EC" id="2.7.7.18" evidence="11"/>
<comment type="catalytic activity">
    <reaction evidence="10 11">
        <text>nicotinate beta-D-ribonucleotide + ATP + H(+) = deamido-NAD(+) + diphosphate</text>
        <dbReference type="Rhea" id="RHEA:22860"/>
        <dbReference type="ChEBI" id="CHEBI:15378"/>
        <dbReference type="ChEBI" id="CHEBI:30616"/>
        <dbReference type="ChEBI" id="CHEBI:33019"/>
        <dbReference type="ChEBI" id="CHEBI:57502"/>
        <dbReference type="ChEBI" id="CHEBI:58437"/>
        <dbReference type="EC" id="2.7.7.18"/>
    </reaction>
</comment>
<evidence type="ECO:0000256" key="9">
    <source>
        <dbReference type="ARBA" id="ARBA00023027"/>
    </source>
</evidence>
<dbReference type="NCBIfam" id="NF000840">
    <property type="entry name" value="PRK00071.1-3"/>
    <property type="match status" value="1"/>
</dbReference>
<sequence>MTDPAPLYKPIGMLGGTFNPIHHGHLRLALELYERLSFAQVHLIPAASPPHREKPTVNAELRFAMVQAAVAGVNGLIADDRELKRQGYSYTIDTLRSLRNDYPQHPLCLILGMDAFIGLPTWHAWESIIELAHLVVVRRPGTLLPMSHRMHDFLVTHQVNNIAEMNNRLAGKILVEEIPALTISATQIRTLIAQQRNPSYLIPAPVFEIIEQYQLYR</sequence>
<dbReference type="InterPro" id="IPR004821">
    <property type="entry name" value="Cyt_trans-like"/>
</dbReference>
<evidence type="ECO:0000256" key="5">
    <source>
        <dbReference type="ARBA" id="ARBA00022679"/>
    </source>
</evidence>
<dbReference type="AlphaFoldDB" id="I3CEI8"/>
<keyword evidence="4 11" id="KW-0662">Pyridine nucleotide biosynthesis</keyword>
<keyword evidence="14" id="KW-1185">Reference proteome</keyword>
<evidence type="ECO:0000256" key="11">
    <source>
        <dbReference type="HAMAP-Rule" id="MF_00244"/>
    </source>
</evidence>
<dbReference type="Gene3D" id="3.40.50.620">
    <property type="entry name" value="HUPs"/>
    <property type="match status" value="1"/>
</dbReference>
<evidence type="ECO:0000256" key="4">
    <source>
        <dbReference type="ARBA" id="ARBA00022642"/>
    </source>
</evidence>
<keyword evidence="5 11" id="KW-0808">Transferase</keyword>
<dbReference type="SUPFAM" id="SSF52374">
    <property type="entry name" value="Nucleotidylyl transferase"/>
    <property type="match status" value="1"/>
</dbReference>
<organism evidence="13 14">
    <name type="scientific">Beggiatoa alba B18LD</name>
    <dbReference type="NCBI Taxonomy" id="395493"/>
    <lineage>
        <taxon>Bacteria</taxon>
        <taxon>Pseudomonadati</taxon>
        <taxon>Pseudomonadota</taxon>
        <taxon>Gammaproteobacteria</taxon>
        <taxon>Thiotrichales</taxon>
        <taxon>Thiotrichaceae</taxon>
        <taxon>Beggiatoa</taxon>
    </lineage>
</organism>
<dbReference type="GO" id="GO:0004515">
    <property type="term" value="F:nicotinate-nucleotide adenylyltransferase activity"/>
    <property type="evidence" value="ECO:0007669"/>
    <property type="project" value="UniProtKB-UniRule"/>
</dbReference>
<evidence type="ECO:0000256" key="6">
    <source>
        <dbReference type="ARBA" id="ARBA00022695"/>
    </source>
</evidence>
<evidence type="ECO:0000256" key="7">
    <source>
        <dbReference type="ARBA" id="ARBA00022741"/>
    </source>
</evidence>
<dbReference type="GO" id="GO:0009435">
    <property type="term" value="P:NAD+ biosynthetic process"/>
    <property type="evidence" value="ECO:0007669"/>
    <property type="project" value="UniProtKB-UniRule"/>
</dbReference>
<gene>
    <name evidence="11" type="primary">nadD</name>
    <name evidence="13" type="ORF">BegalDRAFT_1129</name>
</gene>
<evidence type="ECO:0000259" key="12">
    <source>
        <dbReference type="Pfam" id="PF01467"/>
    </source>
</evidence>
<reference evidence="13 14" key="1">
    <citation type="submission" date="2011-11" db="EMBL/GenBank/DDBJ databases">
        <title>Improved High-Quality Draft sequence of Beggiatoa alba B18lD.</title>
        <authorList>
            <consortium name="US DOE Joint Genome Institute"/>
            <person name="Lucas S."/>
            <person name="Han J."/>
            <person name="Lapidus A."/>
            <person name="Cheng J.-F."/>
            <person name="Goodwin L."/>
            <person name="Pitluck S."/>
            <person name="Peters L."/>
            <person name="Mikhailova N."/>
            <person name="Held B."/>
            <person name="Detter J.C."/>
            <person name="Han C."/>
            <person name="Tapia R."/>
            <person name="Land M."/>
            <person name="Hauser L."/>
            <person name="Kyrpides N."/>
            <person name="Ivanova N."/>
            <person name="Pagani I."/>
            <person name="Samuel K."/>
            <person name="Teske A."/>
            <person name="Mueller J."/>
            <person name="Woyke T."/>
        </authorList>
    </citation>
    <scope>NUCLEOTIDE SEQUENCE [LARGE SCALE GENOMIC DNA]</scope>
    <source>
        <strain evidence="13 14">B18LD</strain>
    </source>
</reference>
<evidence type="ECO:0000313" key="14">
    <source>
        <dbReference type="Proteomes" id="UP000005744"/>
    </source>
</evidence>
<dbReference type="PANTHER" id="PTHR39321">
    <property type="entry name" value="NICOTINATE-NUCLEOTIDE ADENYLYLTRANSFERASE-RELATED"/>
    <property type="match status" value="1"/>
</dbReference>
<dbReference type="OrthoDB" id="5295945at2"/>
<dbReference type="NCBIfam" id="NF000839">
    <property type="entry name" value="PRK00071.1-1"/>
    <property type="match status" value="1"/>
</dbReference>
<keyword evidence="8 11" id="KW-0067">ATP-binding</keyword>
<dbReference type="HOGENOM" id="CLU_069765_0_0_6"/>
<dbReference type="CDD" id="cd02165">
    <property type="entry name" value="NMNAT"/>
    <property type="match status" value="1"/>
</dbReference>
<name>I3CEI8_9GAMM</name>
<dbReference type="GO" id="GO:0005524">
    <property type="term" value="F:ATP binding"/>
    <property type="evidence" value="ECO:0007669"/>
    <property type="project" value="UniProtKB-KW"/>
</dbReference>
<dbReference type="EMBL" id="JH600070">
    <property type="protein sequence ID" value="EIJ42031.1"/>
    <property type="molecule type" value="Genomic_DNA"/>
</dbReference>
<comment type="similarity">
    <text evidence="3 11">Belongs to the NadD family.</text>
</comment>
<evidence type="ECO:0000313" key="13">
    <source>
        <dbReference type="EMBL" id="EIJ42031.1"/>
    </source>
</evidence>
<evidence type="ECO:0000256" key="8">
    <source>
        <dbReference type="ARBA" id="ARBA00022840"/>
    </source>
</evidence>
<keyword evidence="7 11" id="KW-0547">Nucleotide-binding</keyword>
<proteinExistence type="inferred from homology"/>
<dbReference type="PANTHER" id="PTHR39321:SF3">
    <property type="entry name" value="PHOSPHOPANTETHEINE ADENYLYLTRANSFERASE"/>
    <property type="match status" value="1"/>
</dbReference>
<keyword evidence="9 11" id="KW-0520">NAD</keyword>